<dbReference type="HOGENOM" id="CLU_067855_1_0_1"/>
<name>M7TTM3_EUTLA</name>
<gene>
    <name evidence="2" type="ORF">UCREL1_2959</name>
</gene>
<reference evidence="3" key="1">
    <citation type="journal article" date="2013" name="Genome Announc.">
        <title>Draft genome sequence of the grapevine dieback fungus Eutypa lata UCR-EL1.</title>
        <authorList>
            <person name="Blanco-Ulate B."/>
            <person name="Rolshausen P.E."/>
            <person name="Cantu D."/>
        </authorList>
    </citation>
    <scope>NUCLEOTIDE SEQUENCE [LARGE SCALE GENOMIC DNA]</scope>
    <source>
        <strain evidence="3">UCR-EL1</strain>
    </source>
</reference>
<dbReference type="Proteomes" id="UP000012174">
    <property type="component" value="Unassembled WGS sequence"/>
</dbReference>
<organism evidence="2 3">
    <name type="scientific">Eutypa lata (strain UCR-EL1)</name>
    <name type="common">Grapevine dieback disease fungus</name>
    <name type="synonym">Eutypa armeniacae</name>
    <dbReference type="NCBI Taxonomy" id="1287681"/>
    <lineage>
        <taxon>Eukaryota</taxon>
        <taxon>Fungi</taxon>
        <taxon>Dikarya</taxon>
        <taxon>Ascomycota</taxon>
        <taxon>Pezizomycotina</taxon>
        <taxon>Sordariomycetes</taxon>
        <taxon>Xylariomycetidae</taxon>
        <taxon>Xylariales</taxon>
        <taxon>Diatrypaceae</taxon>
        <taxon>Eutypa</taxon>
    </lineage>
</organism>
<sequence length="169" mass="17694">MAESKENGGGEDGKQEGKRPTSKEKLLEEIHKRIEEAKPLQEESIQLHKRADEAEDPKEAEELRARAKEIDKKASKLLKTAERLQAGWLQGGAMGGGIGAGVAGGLGATVGALVSGLTAIPTAGLGMLIGAGAGVVHGPWVKFTEAFSKEESDDIVGEAETEAREIAEP</sequence>
<dbReference type="AlphaFoldDB" id="M7TTM3"/>
<dbReference type="OrthoDB" id="4158987at2759"/>
<evidence type="ECO:0000256" key="1">
    <source>
        <dbReference type="SAM" id="MobiDB-lite"/>
    </source>
</evidence>
<feature type="region of interest" description="Disordered" evidence="1">
    <location>
        <begin position="1"/>
        <end position="62"/>
    </location>
</feature>
<dbReference type="OMA" id="HGSWVKF"/>
<protein>
    <submittedName>
        <fullName evidence="2">Uncharacterized protein</fullName>
    </submittedName>
</protein>
<dbReference type="KEGG" id="ela:UCREL1_2959"/>
<proteinExistence type="predicted"/>
<evidence type="ECO:0000313" key="3">
    <source>
        <dbReference type="Proteomes" id="UP000012174"/>
    </source>
</evidence>
<accession>M7TTM3</accession>
<keyword evidence="3" id="KW-1185">Reference proteome</keyword>
<dbReference type="EMBL" id="KB705980">
    <property type="protein sequence ID" value="EMR70015.1"/>
    <property type="molecule type" value="Genomic_DNA"/>
</dbReference>
<dbReference type="eggNOG" id="ENOG502SQUK">
    <property type="taxonomic scope" value="Eukaryota"/>
</dbReference>
<evidence type="ECO:0000313" key="2">
    <source>
        <dbReference type="EMBL" id="EMR70015.1"/>
    </source>
</evidence>
<feature type="compositionally biased region" description="Basic and acidic residues" evidence="1">
    <location>
        <begin position="1"/>
        <end position="52"/>
    </location>
</feature>